<sequence>MPYPLANLAYGLRCRLSKLTTKRERYNLQIAAGDVSICPPKLQHLHRVDEQYYFDNSFFGFHVREMVEATDETRYLNFNNDSPLHYASYVVFTNLDLSCLSSDIFDNFCFGRESIQQPTDCELTQLLLSQSEMFGFYVYQGLSLNLNKCHLSQQFLKKLSAIVNGPKVQHQSVHIENPITGSYNLNFTDILTAFPNVEELCVDLRNHFPSWMSEILQFKENKLTSLTMTVPVELVSLCTVEGIISFLLKVQKKKFNLHIHCDPYGMSYDTSIMTIGNGLPYVSNFHTISDPFEKLKQGFGNLPQGQPDSRSIYVTLTGYGGSFTYYLPSSFRRIPYFSRFDHTAAS</sequence>
<organism evidence="1 2">
    <name type="scientific">Panagrellus redivivus</name>
    <name type="common">Microworm</name>
    <dbReference type="NCBI Taxonomy" id="6233"/>
    <lineage>
        <taxon>Eukaryota</taxon>
        <taxon>Metazoa</taxon>
        <taxon>Ecdysozoa</taxon>
        <taxon>Nematoda</taxon>
        <taxon>Chromadorea</taxon>
        <taxon>Rhabditida</taxon>
        <taxon>Tylenchina</taxon>
        <taxon>Panagrolaimomorpha</taxon>
        <taxon>Panagrolaimoidea</taxon>
        <taxon>Panagrolaimidae</taxon>
        <taxon>Panagrellus</taxon>
    </lineage>
</organism>
<keyword evidence="1" id="KW-1185">Reference proteome</keyword>
<accession>A0A7E4VPU4</accession>
<evidence type="ECO:0000313" key="1">
    <source>
        <dbReference type="Proteomes" id="UP000492821"/>
    </source>
</evidence>
<dbReference type="AlphaFoldDB" id="A0A7E4VPU4"/>
<name>A0A7E4VPU4_PANRE</name>
<evidence type="ECO:0000313" key="2">
    <source>
        <dbReference type="WBParaSite" id="Pan_g23450.t1"/>
    </source>
</evidence>
<protein>
    <submittedName>
        <fullName evidence="2">Uncharacterized protein</fullName>
    </submittedName>
</protein>
<reference evidence="1" key="1">
    <citation type="journal article" date="2013" name="Genetics">
        <title>The draft genome and transcriptome of Panagrellus redivivus are shaped by the harsh demands of a free-living lifestyle.</title>
        <authorList>
            <person name="Srinivasan J."/>
            <person name="Dillman A.R."/>
            <person name="Macchietto M.G."/>
            <person name="Heikkinen L."/>
            <person name="Lakso M."/>
            <person name="Fracchia K.M."/>
            <person name="Antoshechkin I."/>
            <person name="Mortazavi A."/>
            <person name="Wong G."/>
            <person name="Sternberg P.W."/>
        </authorList>
    </citation>
    <scope>NUCLEOTIDE SEQUENCE [LARGE SCALE GENOMIC DNA]</scope>
    <source>
        <strain evidence="1">MT8872</strain>
    </source>
</reference>
<proteinExistence type="predicted"/>
<reference evidence="2" key="2">
    <citation type="submission" date="2020-10" db="UniProtKB">
        <authorList>
            <consortium name="WormBaseParasite"/>
        </authorList>
    </citation>
    <scope>IDENTIFICATION</scope>
</reference>
<dbReference type="WBParaSite" id="Pan_g23450.t1">
    <property type="protein sequence ID" value="Pan_g23450.t1"/>
    <property type="gene ID" value="Pan_g23450"/>
</dbReference>
<dbReference type="Proteomes" id="UP000492821">
    <property type="component" value="Unassembled WGS sequence"/>
</dbReference>